<evidence type="ECO:0000256" key="1">
    <source>
        <dbReference type="SAM" id="Phobius"/>
    </source>
</evidence>
<dbReference type="GO" id="GO:0080120">
    <property type="term" value="P:CAAX-box protein maturation"/>
    <property type="evidence" value="ECO:0007669"/>
    <property type="project" value="UniProtKB-ARBA"/>
</dbReference>
<sequence>MTTSSKNIAWRDLWAIAVLLVVQQLLKVILNTGILSHHAIPDTILLLLADIITSLSVILYLAWSHRHGLTTHMADALRRAKKHLRLMIWAYVLYMVSMFVTHLLIYFLPEQWQYKETGNQEALTTLFHEPALLPVIFLSLVVISPITEELLFRHLLIGVIGQKFGITFMGVVSIVFFAMLHMSAAHSPFEILPYLLLAILFVVTYIKSGCNIAVSIMMHMFNNGISFVGVILQVFYL</sequence>
<keyword evidence="3" id="KW-0645">Protease</keyword>
<keyword evidence="3" id="KW-0482">Metalloprotease</keyword>
<dbReference type="EMBL" id="CP020773">
    <property type="protein sequence ID" value="ARJ51232.1"/>
    <property type="molecule type" value="Genomic_DNA"/>
</dbReference>
<feature type="transmembrane region" description="Helical" evidence="1">
    <location>
        <begin position="164"/>
        <end position="185"/>
    </location>
</feature>
<dbReference type="GO" id="GO:0004175">
    <property type="term" value="F:endopeptidase activity"/>
    <property type="evidence" value="ECO:0007669"/>
    <property type="project" value="UniProtKB-ARBA"/>
</dbReference>
<keyword evidence="4" id="KW-1185">Reference proteome</keyword>
<keyword evidence="1" id="KW-0812">Transmembrane</keyword>
<proteinExistence type="predicted"/>
<protein>
    <submittedName>
        <fullName evidence="3">CPBP family intramembrane metalloprotease</fullName>
    </submittedName>
</protein>
<keyword evidence="1" id="KW-1133">Transmembrane helix</keyword>
<keyword evidence="1" id="KW-0472">Membrane</keyword>
<dbReference type="InterPro" id="IPR003675">
    <property type="entry name" value="Rce1/LyrA-like_dom"/>
</dbReference>
<dbReference type="PANTHER" id="PTHR36435:SF1">
    <property type="entry name" value="CAAX AMINO TERMINAL PROTEASE FAMILY PROTEIN"/>
    <property type="match status" value="1"/>
</dbReference>
<feature type="transmembrane region" description="Helical" evidence="1">
    <location>
        <begin position="44"/>
        <end position="63"/>
    </location>
</feature>
<feature type="domain" description="CAAX prenyl protease 2/Lysostaphin resistance protein A-like" evidence="2">
    <location>
        <begin position="133"/>
        <end position="224"/>
    </location>
</feature>
<dbReference type="AlphaFoldDB" id="A0AAC9RWL1"/>
<dbReference type="InterPro" id="IPR052710">
    <property type="entry name" value="CAAX_protease"/>
</dbReference>
<evidence type="ECO:0000259" key="2">
    <source>
        <dbReference type="Pfam" id="PF02517"/>
    </source>
</evidence>
<dbReference type="GO" id="GO:0008237">
    <property type="term" value="F:metallopeptidase activity"/>
    <property type="evidence" value="ECO:0007669"/>
    <property type="project" value="UniProtKB-KW"/>
</dbReference>
<dbReference type="RefSeq" id="WP_085237704.1">
    <property type="nucleotide sequence ID" value="NZ_CP020773.1"/>
</dbReference>
<feature type="transmembrane region" description="Helical" evidence="1">
    <location>
        <begin position="191"/>
        <end position="208"/>
    </location>
</feature>
<feature type="transmembrane region" description="Helical" evidence="1">
    <location>
        <begin position="131"/>
        <end position="152"/>
    </location>
</feature>
<gene>
    <name evidence="3" type="ORF">B5P37_07885</name>
</gene>
<evidence type="ECO:0000313" key="4">
    <source>
        <dbReference type="Proteomes" id="UP000242864"/>
    </source>
</evidence>
<dbReference type="KEGG" id="slz:B5P37_07885"/>
<organism evidence="3 4">
    <name type="scientific">Staphylococcus lutrae</name>
    <dbReference type="NCBI Taxonomy" id="155085"/>
    <lineage>
        <taxon>Bacteria</taxon>
        <taxon>Bacillati</taxon>
        <taxon>Bacillota</taxon>
        <taxon>Bacilli</taxon>
        <taxon>Bacillales</taxon>
        <taxon>Staphylococcaceae</taxon>
        <taxon>Staphylococcus</taxon>
    </lineage>
</organism>
<dbReference type="PANTHER" id="PTHR36435">
    <property type="entry name" value="SLR1288 PROTEIN"/>
    <property type="match status" value="1"/>
</dbReference>
<feature type="transmembrane region" description="Helical" evidence="1">
    <location>
        <begin position="12"/>
        <end position="32"/>
    </location>
</feature>
<keyword evidence="3" id="KW-0378">Hydrolase</keyword>
<evidence type="ECO:0000313" key="3">
    <source>
        <dbReference type="EMBL" id="ARJ51232.1"/>
    </source>
</evidence>
<reference evidence="3 4" key="1">
    <citation type="submission" date="2017-04" db="EMBL/GenBank/DDBJ databases">
        <authorList>
            <person name="Veseli I.A."/>
            <person name="Tang C."/>
            <person name="Pombert J.-F."/>
        </authorList>
    </citation>
    <scope>NUCLEOTIDE SEQUENCE [LARGE SCALE GENOMIC DNA]</scope>
    <source>
        <strain evidence="3 4">ATCC 700373</strain>
    </source>
</reference>
<name>A0AAC9RWL1_9STAP</name>
<feature type="transmembrane region" description="Helical" evidence="1">
    <location>
        <begin position="84"/>
        <end position="108"/>
    </location>
</feature>
<dbReference type="Pfam" id="PF02517">
    <property type="entry name" value="Rce1-like"/>
    <property type="match status" value="1"/>
</dbReference>
<dbReference type="Proteomes" id="UP000242864">
    <property type="component" value="Chromosome"/>
</dbReference>
<accession>A0AAC9RWL1</accession>
<feature type="transmembrane region" description="Helical" evidence="1">
    <location>
        <begin position="220"/>
        <end position="236"/>
    </location>
</feature>